<feature type="region of interest" description="Disordered" evidence="1">
    <location>
        <begin position="294"/>
        <end position="353"/>
    </location>
</feature>
<sequence>MNSSVNRFAESPEPSSEKSPTSPNVSNPTAQSPPASSSTAPSPAIDGEQKTASPRKHPIPPPSEPRQNRAIGLVRGLYEPSDELLTRGQLTTTDGTAIDAVLLGRVISLVKNHLDLNLPHLWVVYPRTRMEDSGLHVQIAGVWEPEVLDPKPDELPATDSPTEDSATVEEESSAEDSPQTDDSAPAMVATPPKAPKAPNPAPDREEVEPIRDGYFSLRGEVIFYSQEEKKAVIKIQQSPKRDSDKAKYFKLNLQGAFPKENVLGHFWDLQVMLEGSILTIEKATDIGLMPIKKRNKKFDRTNRKSSRPKFARKNQSSSSYKPSTYKPSTGDGATPKPSTFSKPIRRGSKKEES</sequence>
<gene>
    <name evidence="2" type="ORF">IQ249_05420</name>
</gene>
<feature type="compositionally biased region" description="Low complexity" evidence="1">
    <location>
        <begin position="11"/>
        <end position="44"/>
    </location>
</feature>
<dbReference type="AlphaFoldDB" id="A0A8J7B127"/>
<evidence type="ECO:0000313" key="3">
    <source>
        <dbReference type="Proteomes" id="UP000654482"/>
    </source>
</evidence>
<feature type="compositionally biased region" description="Basic residues" evidence="1">
    <location>
        <begin position="294"/>
        <end position="312"/>
    </location>
</feature>
<protein>
    <submittedName>
        <fullName evidence="2">Uncharacterized protein</fullName>
    </submittedName>
</protein>
<accession>A0A8J7B127</accession>
<reference evidence="2" key="1">
    <citation type="submission" date="2020-10" db="EMBL/GenBank/DDBJ databases">
        <authorList>
            <person name="Castelo-Branco R."/>
            <person name="Eusebio N."/>
            <person name="Adriana R."/>
            <person name="Vieira A."/>
            <person name="Brugerolle De Fraissinette N."/>
            <person name="Rezende De Castro R."/>
            <person name="Schneider M.P."/>
            <person name="Vasconcelos V."/>
            <person name="Leao P.N."/>
        </authorList>
    </citation>
    <scope>NUCLEOTIDE SEQUENCE</scope>
    <source>
        <strain evidence="2">LEGE 07157</strain>
    </source>
</reference>
<comment type="caution">
    <text evidence="2">The sequence shown here is derived from an EMBL/GenBank/DDBJ whole genome shotgun (WGS) entry which is preliminary data.</text>
</comment>
<feature type="compositionally biased region" description="Basic residues" evidence="1">
    <location>
        <begin position="343"/>
        <end position="353"/>
    </location>
</feature>
<evidence type="ECO:0000256" key="1">
    <source>
        <dbReference type="SAM" id="MobiDB-lite"/>
    </source>
</evidence>
<evidence type="ECO:0000313" key="2">
    <source>
        <dbReference type="EMBL" id="MBE9115335.1"/>
    </source>
</evidence>
<feature type="region of interest" description="Disordered" evidence="1">
    <location>
        <begin position="146"/>
        <end position="207"/>
    </location>
</feature>
<name>A0A8J7B127_9CYAN</name>
<organism evidence="2 3">
    <name type="scientific">Lusitaniella coriacea LEGE 07157</name>
    <dbReference type="NCBI Taxonomy" id="945747"/>
    <lineage>
        <taxon>Bacteria</taxon>
        <taxon>Bacillati</taxon>
        <taxon>Cyanobacteriota</taxon>
        <taxon>Cyanophyceae</taxon>
        <taxon>Spirulinales</taxon>
        <taxon>Lusitaniellaceae</taxon>
        <taxon>Lusitaniella</taxon>
    </lineage>
</organism>
<feature type="compositionally biased region" description="Low complexity" evidence="1">
    <location>
        <begin position="316"/>
        <end position="329"/>
    </location>
</feature>
<dbReference type="Proteomes" id="UP000654482">
    <property type="component" value="Unassembled WGS sequence"/>
</dbReference>
<dbReference type="RefSeq" id="WP_194028428.1">
    <property type="nucleotide sequence ID" value="NZ_JADEWZ010000006.1"/>
</dbReference>
<keyword evidence="3" id="KW-1185">Reference proteome</keyword>
<feature type="compositionally biased region" description="Pro residues" evidence="1">
    <location>
        <begin position="192"/>
        <end position="201"/>
    </location>
</feature>
<proteinExistence type="predicted"/>
<dbReference type="EMBL" id="JADEWZ010000006">
    <property type="protein sequence ID" value="MBE9115335.1"/>
    <property type="molecule type" value="Genomic_DNA"/>
</dbReference>
<feature type="region of interest" description="Disordered" evidence="1">
    <location>
        <begin position="1"/>
        <end position="69"/>
    </location>
</feature>